<sequence>MKYLTFLSLVFSSLTIVSAHTWVDNIKVTGGAGPIDGSLGFIRGYIGHSDAASSYRIEKPQQSVYKDNQRQPNQPNPKFQRLKASPGSEITAEWHENGHTTNDTPENNAPGYNAGKVFMYGTTQPSPDLTLEQIWKWKGDGTLEGRYLGTFPYDDGMCAEEGSQGRPRAIPRWAAGGGGPCKGKFNLPQDLPPGKPYTVYWVWDFSGKVPGGKHFEWYTSVIDIDIVGKVSKRKEDIPPGVALRSTQEAEDDGAEDPNKKDDDDKVGKRTVDDESAEDDANDNGDDDTVGKVGKRDDESTEDDGVNDDDDDDIVSKVNKRTDDDESAEVDANDDDGDNILSKVGKRDDESTQDDANDDDGESTEDDEQPPLIKRSAKFRAAW</sequence>
<name>A0A3N4LIW9_9PEZI</name>
<evidence type="ECO:0000256" key="2">
    <source>
        <dbReference type="SAM" id="SignalP"/>
    </source>
</evidence>
<feature type="compositionally biased region" description="Acidic residues" evidence="1">
    <location>
        <begin position="273"/>
        <end position="287"/>
    </location>
</feature>
<dbReference type="AlphaFoldDB" id="A0A3N4LIW9"/>
<evidence type="ECO:0000256" key="1">
    <source>
        <dbReference type="SAM" id="MobiDB-lite"/>
    </source>
</evidence>
<dbReference type="OrthoDB" id="64281at2759"/>
<evidence type="ECO:0000313" key="5">
    <source>
        <dbReference type="Proteomes" id="UP000267821"/>
    </source>
</evidence>
<dbReference type="InParanoid" id="A0A3N4LIW9"/>
<feature type="region of interest" description="Disordered" evidence="1">
    <location>
        <begin position="63"/>
        <end position="86"/>
    </location>
</feature>
<accession>A0A3N4LIW9</accession>
<keyword evidence="5" id="KW-1185">Reference proteome</keyword>
<feature type="domain" description="DUF7492" evidence="3">
    <location>
        <begin position="17"/>
        <end position="235"/>
    </location>
</feature>
<proteinExistence type="predicted"/>
<dbReference type="STRING" id="1051890.A0A3N4LIW9"/>
<protein>
    <recommendedName>
        <fullName evidence="3">DUF7492 domain-containing protein</fullName>
    </recommendedName>
</protein>
<feature type="compositionally biased region" description="Polar residues" evidence="1">
    <location>
        <begin position="63"/>
        <end position="77"/>
    </location>
</feature>
<dbReference type="Pfam" id="PF24320">
    <property type="entry name" value="DUF7492"/>
    <property type="match status" value="1"/>
</dbReference>
<feature type="signal peptide" evidence="2">
    <location>
        <begin position="1"/>
        <end position="19"/>
    </location>
</feature>
<dbReference type="InterPro" id="IPR055915">
    <property type="entry name" value="DUF7492"/>
</dbReference>
<gene>
    <name evidence="4" type="ORF">L211DRAFT_305235</name>
</gene>
<keyword evidence="2" id="KW-0732">Signal</keyword>
<dbReference type="EMBL" id="ML121549">
    <property type="protein sequence ID" value="RPB22847.1"/>
    <property type="molecule type" value="Genomic_DNA"/>
</dbReference>
<feature type="compositionally biased region" description="Basic and acidic residues" evidence="1">
    <location>
        <begin position="256"/>
        <end position="272"/>
    </location>
</feature>
<organism evidence="4 5">
    <name type="scientific">Terfezia boudieri ATCC MYA-4762</name>
    <dbReference type="NCBI Taxonomy" id="1051890"/>
    <lineage>
        <taxon>Eukaryota</taxon>
        <taxon>Fungi</taxon>
        <taxon>Dikarya</taxon>
        <taxon>Ascomycota</taxon>
        <taxon>Pezizomycotina</taxon>
        <taxon>Pezizomycetes</taxon>
        <taxon>Pezizales</taxon>
        <taxon>Pezizaceae</taxon>
        <taxon>Terfezia</taxon>
    </lineage>
</organism>
<evidence type="ECO:0000313" key="4">
    <source>
        <dbReference type="EMBL" id="RPB22847.1"/>
    </source>
</evidence>
<feature type="region of interest" description="Disordered" evidence="1">
    <location>
        <begin position="238"/>
        <end position="382"/>
    </location>
</feature>
<feature type="compositionally biased region" description="Acidic residues" evidence="1">
    <location>
        <begin position="350"/>
        <end position="368"/>
    </location>
</feature>
<feature type="compositionally biased region" description="Acidic residues" evidence="1">
    <location>
        <begin position="323"/>
        <end position="337"/>
    </location>
</feature>
<reference evidence="4 5" key="1">
    <citation type="journal article" date="2018" name="Nat. Ecol. Evol.">
        <title>Pezizomycetes genomes reveal the molecular basis of ectomycorrhizal truffle lifestyle.</title>
        <authorList>
            <person name="Murat C."/>
            <person name="Payen T."/>
            <person name="Noel B."/>
            <person name="Kuo A."/>
            <person name="Morin E."/>
            <person name="Chen J."/>
            <person name="Kohler A."/>
            <person name="Krizsan K."/>
            <person name="Balestrini R."/>
            <person name="Da Silva C."/>
            <person name="Montanini B."/>
            <person name="Hainaut M."/>
            <person name="Levati E."/>
            <person name="Barry K.W."/>
            <person name="Belfiori B."/>
            <person name="Cichocki N."/>
            <person name="Clum A."/>
            <person name="Dockter R.B."/>
            <person name="Fauchery L."/>
            <person name="Guy J."/>
            <person name="Iotti M."/>
            <person name="Le Tacon F."/>
            <person name="Lindquist E.A."/>
            <person name="Lipzen A."/>
            <person name="Malagnac F."/>
            <person name="Mello A."/>
            <person name="Molinier V."/>
            <person name="Miyauchi S."/>
            <person name="Poulain J."/>
            <person name="Riccioni C."/>
            <person name="Rubini A."/>
            <person name="Sitrit Y."/>
            <person name="Splivallo R."/>
            <person name="Traeger S."/>
            <person name="Wang M."/>
            <person name="Zifcakova L."/>
            <person name="Wipf D."/>
            <person name="Zambonelli A."/>
            <person name="Paolocci F."/>
            <person name="Nowrousian M."/>
            <person name="Ottonello S."/>
            <person name="Baldrian P."/>
            <person name="Spatafora J.W."/>
            <person name="Henrissat B."/>
            <person name="Nagy L.G."/>
            <person name="Aury J.M."/>
            <person name="Wincker P."/>
            <person name="Grigoriev I.V."/>
            <person name="Bonfante P."/>
            <person name="Martin F.M."/>
        </authorList>
    </citation>
    <scope>NUCLEOTIDE SEQUENCE [LARGE SCALE GENOMIC DNA]</scope>
    <source>
        <strain evidence="4 5">ATCC MYA-4762</strain>
    </source>
</reference>
<dbReference type="Proteomes" id="UP000267821">
    <property type="component" value="Unassembled WGS sequence"/>
</dbReference>
<feature type="chain" id="PRO_5018205816" description="DUF7492 domain-containing protein" evidence="2">
    <location>
        <begin position="20"/>
        <end position="382"/>
    </location>
</feature>
<feature type="compositionally biased region" description="Acidic residues" evidence="1">
    <location>
        <begin position="298"/>
        <end position="312"/>
    </location>
</feature>
<evidence type="ECO:0000259" key="3">
    <source>
        <dbReference type="Pfam" id="PF24320"/>
    </source>
</evidence>